<dbReference type="Proteomes" id="UP000318416">
    <property type="component" value="Unassembled WGS sequence"/>
</dbReference>
<dbReference type="EMBL" id="VIVR01000001">
    <property type="protein sequence ID" value="TWE21750.1"/>
    <property type="molecule type" value="Genomic_DNA"/>
</dbReference>
<dbReference type="AlphaFoldDB" id="A0A561F1K7"/>
<organism evidence="1 2">
    <name type="scientific">Kitasatospora atroaurantiaca</name>
    <dbReference type="NCBI Taxonomy" id="285545"/>
    <lineage>
        <taxon>Bacteria</taxon>
        <taxon>Bacillati</taxon>
        <taxon>Actinomycetota</taxon>
        <taxon>Actinomycetes</taxon>
        <taxon>Kitasatosporales</taxon>
        <taxon>Streptomycetaceae</taxon>
        <taxon>Kitasatospora</taxon>
    </lineage>
</organism>
<accession>A0A561F1K7</accession>
<dbReference type="RefSeq" id="WP_145796853.1">
    <property type="nucleotide sequence ID" value="NZ_BAAABR010000070.1"/>
</dbReference>
<keyword evidence="2" id="KW-1185">Reference proteome</keyword>
<evidence type="ECO:0000313" key="2">
    <source>
        <dbReference type="Proteomes" id="UP000318416"/>
    </source>
</evidence>
<proteinExistence type="predicted"/>
<gene>
    <name evidence="1" type="ORF">FB465_6964</name>
</gene>
<comment type="caution">
    <text evidence="1">The sequence shown here is derived from an EMBL/GenBank/DDBJ whole genome shotgun (WGS) entry which is preliminary data.</text>
</comment>
<sequence>MSAEIPPDITTDLGIRNTTITYSITDGWNKSTLLLRNTAHHGKYTLDISATATETAATSSPGSCSRSTTLDMIEVGYDIEPRYDEDRRRRNPEFAAIGHSLFDLAEELARLHNAPDPPPDQMVDRVLDLAERVNQQIESAARSQDRAVADLRREYASPARIGSELAAARQRAALFSTS</sequence>
<protein>
    <submittedName>
        <fullName evidence="1">Uncharacterized protein</fullName>
    </submittedName>
</protein>
<evidence type="ECO:0000313" key="1">
    <source>
        <dbReference type="EMBL" id="TWE21750.1"/>
    </source>
</evidence>
<reference evidence="1 2" key="1">
    <citation type="submission" date="2019-06" db="EMBL/GenBank/DDBJ databases">
        <title>Sequencing the genomes of 1000 actinobacteria strains.</title>
        <authorList>
            <person name="Klenk H.-P."/>
        </authorList>
    </citation>
    <scope>NUCLEOTIDE SEQUENCE [LARGE SCALE GENOMIC DNA]</scope>
    <source>
        <strain evidence="1 2">DSM 41649</strain>
    </source>
</reference>
<name>A0A561F1K7_9ACTN</name>